<dbReference type="KEGG" id="ncr:NCU07079"/>
<feature type="region of interest" description="Disordered" evidence="1">
    <location>
        <begin position="1"/>
        <end position="100"/>
    </location>
</feature>
<gene>
    <name evidence="2" type="ORF">NCU07079</name>
</gene>
<dbReference type="RefSeq" id="XP_011394999.1">
    <property type="nucleotide sequence ID" value="XM_011396697.1"/>
</dbReference>
<protein>
    <submittedName>
        <fullName evidence="2">Uncharacterized protein</fullName>
    </submittedName>
</protein>
<feature type="region of interest" description="Disordered" evidence="1">
    <location>
        <begin position="297"/>
        <end position="396"/>
    </location>
</feature>
<dbReference type="PaxDb" id="5141-EFNCRP00000006990"/>
<name>V5ILV0_NEUCR</name>
<dbReference type="EMBL" id="CM002241">
    <property type="protein sequence ID" value="ESA42099.1"/>
    <property type="molecule type" value="Genomic_DNA"/>
</dbReference>
<dbReference type="InParanoid" id="V5ILV0"/>
<organism evidence="2 3">
    <name type="scientific">Neurospora crassa (strain ATCC 24698 / 74-OR23-1A / CBS 708.71 / DSM 1257 / FGSC 987)</name>
    <dbReference type="NCBI Taxonomy" id="367110"/>
    <lineage>
        <taxon>Eukaryota</taxon>
        <taxon>Fungi</taxon>
        <taxon>Dikarya</taxon>
        <taxon>Ascomycota</taxon>
        <taxon>Pezizomycotina</taxon>
        <taxon>Sordariomycetes</taxon>
        <taxon>Sordariomycetidae</taxon>
        <taxon>Sordariales</taxon>
        <taxon>Sordariaceae</taxon>
        <taxon>Neurospora</taxon>
    </lineage>
</organism>
<accession>V5ILV0</accession>
<reference evidence="2 3" key="1">
    <citation type="journal article" date="2003" name="Nature">
        <title>The genome sequence of the filamentous fungus Neurospora crassa.</title>
        <authorList>
            <person name="Galagan J.E."/>
            <person name="Calvo S.E."/>
            <person name="Borkovich K.A."/>
            <person name="Selker E.U."/>
            <person name="Read N.D."/>
            <person name="Jaffe D."/>
            <person name="FitzHugh W."/>
            <person name="Ma L.J."/>
            <person name="Smirnov S."/>
            <person name="Purcell S."/>
            <person name="Rehman B."/>
            <person name="Elkins T."/>
            <person name="Engels R."/>
            <person name="Wang S."/>
            <person name="Nielsen C.B."/>
            <person name="Butler J."/>
            <person name="Endrizzi M."/>
            <person name="Qui D."/>
            <person name="Ianakiev P."/>
            <person name="Bell-Pedersen D."/>
            <person name="Nelson M.A."/>
            <person name="Werner-Washburne M."/>
            <person name="Selitrennikoff C.P."/>
            <person name="Kinsey J.A."/>
            <person name="Braun E.L."/>
            <person name="Zelter A."/>
            <person name="Schulte U."/>
            <person name="Kothe G.O."/>
            <person name="Jedd G."/>
            <person name="Mewes W."/>
            <person name="Staben C."/>
            <person name="Marcotte E."/>
            <person name="Greenberg D."/>
            <person name="Roy A."/>
            <person name="Foley K."/>
            <person name="Naylor J."/>
            <person name="Stange-Thomann N."/>
            <person name="Barrett R."/>
            <person name="Gnerre S."/>
            <person name="Kamal M."/>
            <person name="Kamvysselis M."/>
            <person name="Mauceli E."/>
            <person name="Bielke C."/>
            <person name="Rudd S."/>
            <person name="Frishman D."/>
            <person name="Krystofova S."/>
            <person name="Rasmussen C."/>
            <person name="Metzenberg R.L."/>
            <person name="Perkins D.D."/>
            <person name="Kroken S."/>
            <person name="Cogoni C."/>
            <person name="Macino G."/>
            <person name="Catcheside D."/>
            <person name="Li W."/>
            <person name="Pratt R.J."/>
            <person name="Osmani S.A."/>
            <person name="DeSouza C.P."/>
            <person name="Glass L."/>
            <person name="Orbach M.J."/>
            <person name="Berglund J.A."/>
            <person name="Voelker R."/>
            <person name="Yarden O."/>
            <person name="Plamann M."/>
            <person name="Seiler S."/>
            <person name="Dunlap J."/>
            <person name="Radford A."/>
            <person name="Aramayo R."/>
            <person name="Natvig D.O."/>
            <person name="Alex L.A."/>
            <person name="Mannhaupt G."/>
            <person name="Ebbole D.J."/>
            <person name="Freitag M."/>
            <person name="Paulsen I."/>
            <person name="Sachs M.S."/>
            <person name="Lander E.S."/>
            <person name="Nusbaum C."/>
            <person name="Birren B."/>
        </authorList>
    </citation>
    <scope>NUCLEOTIDE SEQUENCE [LARGE SCALE GENOMIC DNA]</scope>
    <source>
        <strain evidence="3">ATCC 24698 / 74-OR23-1A / CBS 708.71 / DSM 1257 / FGSC 987</strain>
    </source>
</reference>
<sequence>MADSRPHSPLSSTQSFDLRDDGAPEPPPPAQLLDHDEYRNDNIRDNEHDASTQLPSSLVSNERCEDHGENLDTELIESPGRHDNGDASTASGSNDDQSHCKIDLRNRSGMVIWEDANHEEQQTSDLRIDLSVDTAKREAVFALHGFFYSKSGGHKAYLSLLVYPEKVESIEFERARFVPESIMNNIPDDSTVSLRFTMTQPPNMMVPKDRRVEPKPRYQAVLDTIASLGSVNRFTINLSDLSPDIQQELALLPSVFSSVRPFGRLQADEKWAPPGSLYQYTFAQVIDLTSAAPVSTADSIKESEELGNPVEEGAAVPPPYSPGDSQRSVQSLGPSSRKRRASEPLLAHTTEKHGDSDSILGYGTPGKEPQPPYTRSGSLASPAHFSTPSDRKRQRTDALLSPVTNADIVSALRQVLTYNTSLSNRISQLETRLDHCSSRLDSLITEFVATTDRTRTPCRYDTEEAEHVFSQIDQRIEDGIYDIRHELEDTIKVEAEERVTEEVRLQHEELRNKVEGDWTEDVRRGIAEQIASEVEEKTTREVLKGIADVLMGAYQASQDGISSLFPGNNRFGATAALPGEVALRAAVEDIQSKYKNELTGEEMVGVLDLLEENPLSAVKYNACGEETRRVYVMKWKADVSGRGIFKSTWYKR</sequence>
<proteinExistence type="predicted"/>
<dbReference type="OrthoDB" id="47007at2759"/>
<evidence type="ECO:0000313" key="3">
    <source>
        <dbReference type="Proteomes" id="UP000001805"/>
    </source>
</evidence>
<evidence type="ECO:0000313" key="2">
    <source>
        <dbReference type="EMBL" id="ESA42099.1"/>
    </source>
</evidence>
<feature type="compositionally biased region" description="Polar residues" evidence="1">
    <location>
        <begin position="373"/>
        <end position="388"/>
    </location>
</feature>
<feature type="compositionally biased region" description="Basic and acidic residues" evidence="1">
    <location>
        <begin position="33"/>
        <end position="50"/>
    </location>
</feature>
<evidence type="ECO:0000256" key="1">
    <source>
        <dbReference type="SAM" id="MobiDB-lite"/>
    </source>
</evidence>
<feature type="compositionally biased region" description="Polar residues" evidence="1">
    <location>
        <begin position="323"/>
        <end position="334"/>
    </location>
</feature>
<dbReference type="VEuPathDB" id="FungiDB:NCU07079"/>
<feature type="compositionally biased region" description="Polar residues" evidence="1">
    <location>
        <begin position="86"/>
        <end position="95"/>
    </location>
</feature>
<dbReference type="Proteomes" id="UP000001805">
    <property type="component" value="Chromosome 5, Linkage Group VI"/>
</dbReference>
<keyword evidence="3" id="KW-1185">Reference proteome</keyword>
<dbReference type="SMR" id="V5ILV0"/>
<dbReference type="GeneID" id="3876493"/>
<dbReference type="AlphaFoldDB" id="V5ILV0"/>
<feature type="compositionally biased region" description="Polar residues" evidence="1">
    <location>
        <begin position="51"/>
        <end position="60"/>
    </location>
</feature>